<dbReference type="AlphaFoldDB" id="A0A0M8ZYA6"/>
<accession>A0A0M8ZYA6</accession>
<dbReference type="Proteomes" id="UP000053105">
    <property type="component" value="Unassembled WGS sequence"/>
</dbReference>
<proteinExistence type="predicted"/>
<name>A0A0M8ZYA6_9HYME</name>
<organism evidence="1 2">
    <name type="scientific">Melipona quadrifasciata</name>
    <dbReference type="NCBI Taxonomy" id="166423"/>
    <lineage>
        <taxon>Eukaryota</taxon>
        <taxon>Metazoa</taxon>
        <taxon>Ecdysozoa</taxon>
        <taxon>Arthropoda</taxon>
        <taxon>Hexapoda</taxon>
        <taxon>Insecta</taxon>
        <taxon>Pterygota</taxon>
        <taxon>Neoptera</taxon>
        <taxon>Endopterygota</taxon>
        <taxon>Hymenoptera</taxon>
        <taxon>Apocrita</taxon>
        <taxon>Aculeata</taxon>
        <taxon>Apoidea</taxon>
        <taxon>Anthophila</taxon>
        <taxon>Apidae</taxon>
        <taxon>Melipona</taxon>
    </lineage>
</organism>
<dbReference type="EMBL" id="KQ435794">
    <property type="protein sequence ID" value="KOX73575.1"/>
    <property type="molecule type" value="Genomic_DNA"/>
</dbReference>
<gene>
    <name evidence="1" type="ORF">WN51_13652</name>
</gene>
<protein>
    <submittedName>
        <fullName evidence="1">Uncharacterized protein</fullName>
    </submittedName>
</protein>
<sequence>MSPTGRKLRPIEDVDYELNNGPSGSLLRDIRSQTSLIPEIVRLPCLWRREVTSVNRPSRRLDRKLNYKDPDWPDPPEGHCQRKGRPALLGHLRQCEASRKSVCLAREFCVNDGSIVTGGHAIRRKKLHNNEATDIVQVRNSYQSPPGEISRSRQFIS</sequence>
<evidence type="ECO:0000313" key="1">
    <source>
        <dbReference type="EMBL" id="KOX73575.1"/>
    </source>
</evidence>
<evidence type="ECO:0000313" key="2">
    <source>
        <dbReference type="Proteomes" id="UP000053105"/>
    </source>
</evidence>
<reference evidence="1 2" key="1">
    <citation type="submission" date="2015-07" db="EMBL/GenBank/DDBJ databases">
        <title>The genome of Melipona quadrifasciata.</title>
        <authorList>
            <person name="Pan H."/>
            <person name="Kapheim K."/>
        </authorList>
    </citation>
    <scope>NUCLEOTIDE SEQUENCE [LARGE SCALE GENOMIC DNA]</scope>
    <source>
        <strain evidence="1">0111107301</strain>
        <tissue evidence="1">Whole body</tissue>
    </source>
</reference>
<keyword evidence="2" id="KW-1185">Reference proteome</keyword>